<proteinExistence type="predicted"/>
<gene>
    <name evidence="2" type="ORF">CBRE1094_LOCUS16559</name>
</gene>
<name>A0A7S2DEN5_9EUKA</name>
<evidence type="ECO:0000313" key="2">
    <source>
        <dbReference type="EMBL" id="CAD9452270.1"/>
    </source>
</evidence>
<evidence type="ECO:0000256" key="1">
    <source>
        <dbReference type="SAM" id="MobiDB-lite"/>
    </source>
</evidence>
<dbReference type="AlphaFoldDB" id="A0A7S2DEN5"/>
<dbReference type="EMBL" id="HBGU01030290">
    <property type="protein sequence ID" value="CAD9452270.1"/>
    <property type="molecule type" value="Transcribed_RNA"/>
</dbReference>
<protein>
    <submittedName>
        <fullName evidence="2">Uncharacterized protein</fullName>
    </submittedName>
</protein>
<organism evidence="2">
    <name type="scientific">Haptolina brevifila</name>
    <dbReference type="NCBI Taxonomy" id="156173"/>
    <lineage>
        <taxon>Eukaryota</taxon>
        <taxon>Haptista</taxon>
        <taxon>Haptophyta</taxon>
        <taxon>Prymnesiophyceae</taxon>
        <taxon>Prymnesiales</taxon>
        <taxon>Prymnesiaceae</taxon>
        <taxon>Haptolina</taxon>
    </lineage>
</organism>
<accession>A0A7S2DEN5</accession>
<sequence>MPSTVPQLGAGSQCVGTVEGKWAQDAGAQGPGSAEAYSAACHSASLGCAGAQDQGSAPSSGGGYSAAGNGTSTHSAMEQDRASLADWRVAAQAVTDLEEVVAELKHALLSCGPPPPAWP</sequence>
<reference evidence="2" key="1">
    <citation type="submission" date="2021-01" db="EMBL/GenBank/DDBJ databases">
        <authorList>
            <person name="Corre E."/>
            <person name="Pelletier E."/>
            <person name="Niang G."/>
            <person name="Scheremetjew M."/>
            <person name="Finn R."/>
            <person name="Kale V."/>
            <person name="Holt S."/>
            <person name="Cochrane G."/>
            <person name="Meng A."/>
            <person name="Brown T."/>
            <person name="Cohen L."/>
        </authorList>
    </citation>
    <scope>NUCLEOTIDE SEQUENCE</scope>
    <source>
        <strain evidence="2">UTEX LB 985</strain>
    </source>
</reference>
<feature type="region of interest" description="Disordered" evidence="1">
    <location>
        <begin position="48"/>
        <end position="81"/>
    </location>
</feature>